<dbReference type="PANTHER" id="PTHR32494">
    <property type="entry name" value="ALLANTOATE DEIMINASE-RELATED"/>
    <property type="match status" value="1"/>
</dbReference>
<dbReference type="PANTHER" id="PTHR32494:SF5">
    <property type="entry name" value="ALLANTOATE AMIDOHYDROLASE"/>
    <property type="match status" value="1"/>
</dbReference>
<dbReference type="EMBL" id="PFSC01000021">
    <property type="protein sequence ID" value="PJC33898.1"/>
    <property type="molecule type" value="Genomic_DNA"/>
</dbReference>
<evidence type="ECO:0000256" key="2">
    <source>
        <dbReference type="ARBA" id="ARBA00022801"/>
    </source>
</evidence>
<dbReference type="InterPro" id="IPR002933">
    <property type="entry name" value="Peptidase_M20"/>
</dbReference>
<dbReference type="GO" id="GO:0016813">
    <property type="term" value="F:hydrolase activity, acting on carbon-nitrogen (but not peptide) bonds, in linear amidines"/>
    <property type="evidence" value="ECO:0007669"/>
    <property type="project" value="InterPro"/>
</dbReference>
<accession>A0A2M8F3N1</accession>
<evidence type="ECO:0000313" key="4">
    <source>
        <dbReference type="Proteomes" id="UP000231383"/>
    </source>
</evidence>
<gene>
    <name evidence="3" type="ORF">CO051_00755</name>
</gene>
<sequence length="571" mass="62503">MKEVVPQREIPMQEVLERIHGIDIYQQLVELAKIGGHEVDPFPDMLNLSHFAPSRLSLTSKDMEGREFVQNLMVEVGLQVDDSHPLGIVGKLEGSDPDAKPIIIMSHYDTVPEADMFDGVTGILSGIAVAKAIKESEAHHDRPIWILGVTDEESARFKRALFGSDSMFNGLSDKTIDSTYAEGIAMRQAIVDMGLDIEDVKKSFFDANEIDSVIELHVSQTGQLPENADIGLIEAIAAPQRFEITVGNELEPDTSEYPFSDYVQIDIQGVAGHSGATPMHLRARADGLPPLGEIVGYLHDLTKDINDSSISISIGDISIENQALNKIPGHTQAIIRVSGNDQPHVDSLMRLLNEYIEEMNPDYETAYPPFPDSPITLRKMETHEIVDNSIQFYEHNASSAAHELACGIALNIQHIAEKYKDEHVVGTVGTYTIRDGQIILGVDVRGIDKGVRDYALAEMWKAIHEARAQSVPSVPFEYKVLDGSGDPVTMDGAMVDFAEEVIQKYNIGTVVRTNSAAGHDAMNVATAGIPTLLMFIRDNGIAHNPGGFTSPKEIEKGARALAAVVLERANR</sequence>
<dbReference type="InterPro" id="IPR036264">
    <property type="entry name" value="Bact_exopeptidase_dim_dom"/>
</dbReference>
<dbReference type="Pfam" id="PF01546">
    <property type="entry name" value="Peptidase_M20"/>
    <property type="match status" value="1"/>
</dbReference>
<dbReference type="SUPFAM" id="SSF53187">
    <property type="entry name" value="Zn-dependent exopeptidases"/>
    <property type="match status" value="1"/>
</dbReference>
<dbReference type="Proteomes" id="UP000231383">
    <property type="component" value="Unassembled WGS sequence"/>
</dbReference>
<proteinExistence type="inferred from homology"/>
<comment type="similarity">
    <text evidence="1">Belongs to the peptidase M20 family.</text>
</comment>
<dbReference type="InterPro" id="IPR010158">
    <property type="entry name" value="Amidase_Cbmase"/>
</dbReference>
<dbReference type="AlphaFoldDB" id="A0A2M8F3N1"/>
<protein>
    <recommendedName>
        <fullName evidence="5">Peptidase M20 dimerisation domain-containing protein</fullName>
    </recommendedName>
</protein>
<dbReference type="SUPFAM" id="SSF55031">
    <property type="entry name" value="Bacterial exopeptidase dimerisation domain"/>
    <property type="match status" value="1"/>
</dbReference>
<evidence type="ECO:0000256" key="1">
    <source>
        <dbReference type="ARBA" id="ARBA00006153"/>
    </source>
</evidence>
<dbReference type="Gene3D" id="3.40.630.10">
    <property type="entry name" value="Zn peptidases"/>
    <property type="match status" value="2"/>
</dbReference>
<name>A0A2M8F3N1_9BACT</name>
<reference evidence="4" key="1">
    <citation type="submission" date="2017-09" db="EMBL/GenBank/DDBJ databases">
        <title>Depth-based differentiation of microbial function through sediment-hosted aquifers and enrichment of novel symbionts in the deep terrestrial subsurface.</title>
        <authorList>
            <person name="Probst A.J."/>
            <person name="Ladd B."/>
            <person name="Jarett J.K."/>
            <person name="Geller-Mcgrath D.E."/>
            <person name="Sieber C.M.K."/>
            <person name="Emerson J.B."/>
            <person name="Anantharaman K."/>
            <person name="Thomas B.C."/>
            <person name="Malmstrom R."/>
            <person name="Stieglmeier M."/>
            <person name="Klingl A."/>
            <person name="Woyke T."/>
            <person name="Ryan C.M."/>
            <person name="Banfield J.F."/>
        </authorList>
    </citation>
    <scope>NUCLEOTIDE SEQUENCE [LARGE SCALE GENOMIC DNA]</scope>
</reference>
<evidence type="ECO:0000313" key="3">
    <source>
        <dbReference type="EMBL" id="PJC33898.1"/>
    </source>
</evidence>
<evidence type="ECO:0008006" key="5">
    <source>
        <dbReference type="Google" id="ProtNLM"/>
    </source>
</evidence>
<organism evidence="3 4">
    <name type="scientific">Candidatus Roizmanbacteria bacterium CG_4_9_14_0_2_um_filter_39_13</name>
    <dbReference type="NCBI Taxonomy" id="1974839"/>
    <lineage>
        <taxon>Bacteria</taxon>
        <taxon>Candidatus Roizmaniibacteriota</taxon>
    </lineage>
</organism>
<keyword evidence="2" id="KW-0378">Hydrolase</keyword>
<comment type="caution">
    <text evidence="3">The sequence shown here is derived from an EMBL/GenBank/DDBJ whole genome shotgun (WGS) entry which is preliminary data.</text>
</comment>